<reference evidence="3" key="2">
    <citation type="journal article" date="2024" name="Plant">
        <title>Genomic evolution and insights into agronomic trait innovations of Sesamum species.</title>
        <authorList>
            <person name="Miao H."/>
            <person name="Wang L."/>
            <person name="Qu L."/>
            <person name="Liu H."/>
            <person name="Sun Y."/>
            <person name="Le M."/>
            <person name="Wang Q."/>
            <person name="Wei S."/>
            <person name="Zheng Y."/>
            <person name="Lin W."/>
            <person name="Duan Y."/>
            <person name="Cao H."/>
            <person name="Xiong S."/>
            <person name="Wang X."/>
            <person name="Wei L."/>
            <person name="Li C."/>
            <person name="Ma Q."/>
            <person name="Ju M."/>
            <person name="Zhao R."/>
            <person name="Li G."/>
            <person name="Mu C."/>
            <person name="Tian Q."/>
            <person name="Mei H."/>
            <person name="Zhang T."/>
            <person name="Gao T."/>
            <person name="Zhang H."/>
        </authorList>
    </citation>
    <scope>NUCLEOTIDE SEQUENCE</scope>
    <source>
        <strain evidence="3">KEN1</strain>
    </source>
</reference>
<evidence type="ECO:0000256" key="1">
    <source>
        <dbReference type="SAM" id="MobiDB-lite"/>
    </source>
</evidence>
<protein>
    <submittedName>
        <fullName evidence="3">Mitochondrial protein</fullName>
    </submittedName>
</protein>
<feature type="compositionally biased region" description="Basic and acidic residues" evidence="1">
    <location>
        <begin position="216"/>
        <end position="262"/>
    </location>
</feature>
<name>A0AAW2UFI6_9LAMI</name>
<dbReference type="InterPro" id="IPR043502">
    <property type="entry name" value="DNA/RNA_pol_sf"/>
</dbReference>
<sequence length="354" mass="39129">MLLVYVDDILVAARTDACIEDVKQYLHHLFTIKDLGLVKYFLGIELARSSQGMLGTQSKYITDIIRDLGLEHGKGANTPLPPRIKLSAEGGTLLIDPSRYRRLVGRNLYLNFTRPDVSHAAQQLSQFLQHPFQSHWNAATHLVRYLKGSLTTDHGVERFNAAALEVPSVTQEVKASAFSQGLSNGDLFKSLAKKSASKFDALLARAAKYINMEHAQASKKENRGEKRKEVKEDAPSKKSRIDTLDKKLPFQRKREGDKAKETRTAILEQSLKEGAKQASGSKGKTNDIPRKGVIRMIAGGPSGGDSHQARKSQVRKAHDIFLREVLDVEAMEDTPSSNLGGPNDLGPRLPITMP</sequence>
<proteinExistence type="predicted"/>
<comment type="caution">
    <text evidence="3">The sequence shown here is derived from an EMBL/GenBank/DDBJ whole genome shotgun (WGS) entry which is preliminary data.</text>
</comment>
<dbReference type="InterPro" id="IPR013103">
    <property type="entry name" value="RVT_2"/>
</dbReference>
<accession>A0AAW2UFI6</accession>
<dbReference type="AlphaFoldDB" id="A0AAW2UFI6"/>
<organism evidence="3">
    <name type="scientific">Sesamum latifolium</name>
    <dbReference type="NCBI Taxonomy" id="2727402"/>
    <lineage>
        <taxon>Eukaryota</taxon>
        <taxon>Viridiplantae</taxon>
        <taxon>Streptophyta</taxon>
        <taxon>Embryophyta</taxon>
        <taxon>Tracheophyta</taxon>
        <taxon>Spermatophyta</taxon>
        <taxon>Magnoliopsida</taxon>
        <taxon>eudicotyledons</taxon>
        <taxon>Gunneridae</taxon>
        <taxon>Pentapetalae</taxon>
        <taxon>asterids</taxon>
        <taxon>lamiids</taxon>
        <taxon>Lamiales</taxon>
        <taxon>Pedaliaceae</taxon>
        <taxon>Sesamum</taxon>
    </lineage>
</organism>
<dbReference type="SUPFAM" id="SSF56672">
    <property type="entry name" value="DNA/RNA polymerases"/>
    <property type="match status" value="1"/>
</dbReference>
<evidence type="ECO:0000259" key="2">
    <source>
        <dbReference type="Pfam" id="PF07727"/>
    </source>
</evidence>
<dbReference type="EMBL" id="JACGWN010000012">
    <property type="protein sequence ID" value="KAL0416136.1"/>
    <property type="molecule type" value="Genomic_DNA"/>
</dbReference>
<feature type="region of interest" description="Disordered" evidence="1">
    <location>
        <begin position="269"/>
        <end position="288"/>
    </location>
</feature>
<feature type="region of interest" description="Disordered" evidence="1">
    <location>
        <begin position="332"/>
        <end position="354"/>
    </location>
</feature>
<dbReference type="PANTHER" id="PTHR11439:SF511">
    <property type="match status" value="1"/>
</dbReference>
<feature type="domain" description="Reverse transcriptase Ty1/copia-type" evidence="2">
    <location>
        <begin position="3"/>
        <end position="80"/>
    </location>
</feature>
<feature type="region of interest" description="Disordered" evidence="1">
    <location>
        <begin position="214"/>
        <end position="262"/>
    </location>
</feature>
<dbReference type="PANTHER" id="PTHR11439">
    <property type="entry name" value="GAG-POL-RELATED RETROTRANSPOSON"/>
    <property type="match status" value="1"/>
</dbReference>
<gene>
    <name evidence="3" type="ORF">Slati_3445500</name>
</gene>
<evidence type="ECO:0000313" key="3">
    <source>
        <dbReference type="EMBL" id="KAL0416136.1"/>
    </source>
</evidence>
<reference evidence="3" key="1">
    <citation type="submission" date="2020-06" db="EMBL/GenBank/DDBJ databases">
        <authorList>
            <person name="Li T."/>
            <person name="Hu X."/>
            <person name="Zhang T."/>
            <person name="Song X."/>
            <person name="Zhang H."/>
            <person name="Dai N."/>
            <person name="Sheng W."/>
            <person name="Hou X."/>
            <person name="Wei L."/>
        </authorList>
    </citation>
    <scope>NUCLEOTIDE SEQUENCE</scope>
    <source>
        <strain evidence="3">KEN1</strain>
        <tissue evidence="3">Leaf</tissue>
    </source>
</reference>
<dbReference type="Pfam" id="PF07727">
    <property type="entry name" value="RVT_2"/>
    <property type="match status" value="1"/>
</dbReference>